<protein>
    <submittedName>
        <fullName evidence="1">2,3-diaminopropionate biosynthesis protein SbnB</fullName>
    </submittedName>
</protein>
<dbReference type="InterPro" id="IPR003462">
    <property type="entry name" value="ODC_Mu_crystall"/>
</dbReference>
<dbReference type="RefSeq" id="WP_208017756.1">
    <property type="nucleotide sequence ID" value="NZ_JAGDQJ010000013.1"/>
</dbReference>
<dbReference type="PANTHER" id="PTHR13812:SF19">
    <property type="entry name" value="KETIMINE REDUCTASE MU-CRYSTALLIN"/>
    <property type="match status" value="1"/>
</dbReference>
<accession>A0ABS3NYE8</accession>
<dbReference type="InterPro" id="IPR023401">
    <property type="entry name" value="ODC_N"/>
</dbReference>
<dbReference type="PANTHER" id="PTHR13812">
    <property type="entry name" value="KETIMINE REDUCTASE MU-CRYSTALLIN"/>
    <property type="match status" value="1"/>
</dbReference>
<sequence length="322" mass="35970">MLYLNSKDITDIGINWIKTVEIIKKAVNVMNHSDFSQPIKPYLQFNDPDNRIIAMPAFAGGEFSVAGIKWIASFPKNREVSIPRANSITILNDATTGVPFATINTPIVSGIRTASVSGLMIQEFDKVHNLNDVTLGIIGLGPIGQLHLQMATTLLGDKIKNIRLFDISEIDKNKIPVELREKVTICSSWEDVYRDADIFITCTVSSKGYIDGPPKPNALLLNVSLRDFKTDILDYSPVIVVDNWEEVCRANTDIEVMHNERNLQKSDTLDIKDIVCNNAFKEITEDKVVMFHPMGMATFDIVIAQYYYDQAIALGYGQPLEA</sequence>
<comment type="caution">
    <text evidence="1">The sequence shown here is derived from an EMBL/GenBank/DDBJ whole genome shotgun (WGS) entry which is preliminary data.</text>
</comment>
<reference evidence="1 2" key="1">
    <citation type="submission" date="2021-03" db="EMBL/GenBank/DDBJ databases">
        <title>Identification of novel Bacillus strains.</title>
        <authorList>
            <person name="Xiao Z."/>
            <person name="Li Y."/>
            <person name="Shen J."/>
        </authorList>
    </citation>
    <scope>NUCLEOTIDE SEQUENCE [LARGE SCALE GENOMIC DNA]</scope>
    <source>
        <strain evidence="1 2">SY8</strain>
    </source>
</reference>
<dbReference type="Gene3D" id="3.40.50.720">
    <property type="entry name" value="NAD(P)-binding Rossmann-like Domain"/>
    <property type="match status" value="1"/>
</dbReference>
<dbReference type="Gene3D" id="3.30.1780.10">
    <property type="entry name" value="ornithine cyclodeaminase, domain 1"/>
    <property type="match status" value="1"/>
</dbReference>
<keyword evidence="2" id="KW-1185">Reference proteome</keyword>
<organism evidence="1 2">
    <name type="scientific">Bacillus arachidis</name>
    <dbReference type="NCBI Taxonomy" id="2819290"/>
    <lineage>
        <taxon>Bacteria</taxon>
        <taxon>Bacillati</taxon>
        <taxon>Bacillota</taxon>
        <taxon>Bacilli</taxon>
        <taxon>Bacillales</taxon>
        <taxon>Bacillaceae</taxon>
        <taxon>Bacillus</taxon>
    </lineage>
</organism>
<dbReference type="PIRSF" id="PIRSF001439">
    <property type="entry name" value="CryM"/>
    <property type="match status" value="1"/>
</dbReference>
<dbReference type="InterPro" id="IPR036291">
    <property type="entry name" value="NAD(P)-bd_dom_sf"/>
</dbReference>
<dbReference type="EMBL" id="JAGDQJ010000013">
    <property type="protein sequence ID" value="MBO1625885.1"/>
    <property type="molecule type" value="Genomic_DNA"/>
</dbReference>
<dbReference type="SUPFAM" id="SSF51735">
    <property type="entry name" value="NAD(P)-binding Rossmann-fold domains"/>
    <property type="match status" value="1"/>
</dbReference>
<evidence type="ECO:0000313" key="2">
    <source>
        <dbReference type="Proteomes" id="UP000677611"/>
    </source>
</evidence>
<proteinExistence type="predicted"/>
<dbReference type="Pfam" id="PF02423">
    <property type="entry name" value="OCD_Mu_crystall"/>
    <property type="match status" value="1"/>
</dbReference>
<gene>
    <name evidence="1" type="ORF">J4P90_11645</name>
</gene>
<dbReference type="Proteomes" id="UP000677611">
    <property type="component" value="Unassembled WGS sequence"/>
</dbReference>
<name>A0ABS3NYE8_9BACI</name>
<evidence type="ECO:0000313" key="1">
    <source>
        <dbReference type="EMBL" id="MBO1625885.1"/>
    </source>
</evidence>